<feature type="compositionally biased region" description="Low complexity" evidence="2">
    <location>
        <begin position="435"/>
        <end position="444"/>
    </location>
</feature>
<reference evidence="4" key="1">
    <citation type="journal article" date="2020" name="Stud. Mycol.">
        <title>101 Dothideomycetes genomes: a test case for predicting lifestyles and emergence of pathogens.</title>
        <authorList>
            <person name="Haridas S."/>
            <person name="Albert R."/>
            <person name="Binder M."/>
            <person name="Bloem J."/>
            <person name="Labutti K."/>
            <person name="Salamov A."/>
            <person name="Andreopoulos B."/>
            <person name="Baker S."/>
            <person name="Barry K."/>
            <person name="Bills G."/>
            <person name="Bluhm B."/>
            <person name="Cannon C."/>
            <person name="Castanera R."/>
            <person name="Culley D."/>
            <person name="Daum C."/>
            <person name="Ezra D."/>
            <person name="Gonzalez J."/>
            <person name="Henrissat B."/>
            <person name="Kuo A."/>
            <person name="Liang C."/>
            <person name="Lipzen A."/>
            <person name="Lutzoni F."/>
            <person name="Magnuson J."/>
            <person name="Mondo S."/>
            <person name="Nolan M."/>
            <person name="Ohm R."/>
            <person name="Pangilinan J."/>
            <person name="Park H.-J."/>
            <person name="Ramirez L."/>
            <person name="Alfaro M."/>
            <person name="Sun H."/>
            <person name="Tritt A."/>
            <person name="Yoshinaga Y."/>
            <person name="Zwiers L.-H."/>
            <person name="Turgeon B."/>
            <person name="Goodwin S."/>
            <person name="Spatafora J."/>
            <person name="Crous P."/>
            <person name="Grigoriev I."/>
        </authorList>
    </citation>
    <scope>NUCLEOTIDE SEQUENCE</scope>
    <source>
        <strain evidence="4">CBS 262.69</strain>
    </source>
</reference>
<organism evidence="4 5">
    <name type="scientific">Trichodelitschia bisporula</name>
    <dbReference type="NCBI Taxonomy" id="703511"/>
    <lineage>
        <taxon>Eukaryota</taxon>
        <taxon>Fungi</taxon>
        <taxon>Dikarya</taxon>
        <taxon>Ascomycota</taxon>
        <taxon>Pezizomycotina</taxon>
        <taxon>Dothideomycetes</taxon>
        <taxon>Dothideomycetes incertae sedis</taxon>
        <taxon>Phaeotrichales</taxon>
        <taxon>Phaeotrichaceae</taxon>
        <taxon>Trichodelitschia</taxon>
    </lineage>
</organism>
<dbReference type="GO" id="GO:0030010">
    <property type="term" value="P:establishment of cell polarity"/>
    <property type="evidence" value="ECO:0007669"/>
    <property type="project" value="TreeGrafter"/>
</dbReference>
<dbReference type="GO" id="GO:0005737">
    <property type="term" value="C:cytoplasm"/>
    <property type="evidence" value="ECO:0007669"/>
    <property type="project" value="TreeGrafter"/>
</dbReference>
<accession>A0A6G1HTP9</accession>
<feature type="domain" description="Actin interacting protein 3 C-terminal" evidence="3">
    <location>
        <begin position="475"/>
        <end position="923"/>
    </location>
</feature>
<proteinExistence type="predicted"/>
<name>A0A6G1HTP9_9PEZI</name>
<evidence type="ECO:0000259" key="3">
    <source>
        <dbReference type="SMART" id="SM00806"/>
    </source>
</evidence>
<dbReference type="InterPro" id="IPR056279">
    <property type="entry name" value="Aip3p_Bud6_N"/>
</dbReference>
<dbReference type="Pfam" id="PF03915">
    <property type="entry name" value="AIP3"/>
    <property type="match status" value="1"/>
</dbReference>
<dbReference type="PANTHER" id="PTHR22741">
    <property type="entry name" value="P140CAP/SNIP-RELATED"/>
    <property type="match status" value="1"/>
</dbReference>
<evidence type="ECO:0000313" key="5">
    <source>
        <dbReference type="Proteomes" id="UP000799640"/>
    </source>
</evidence>
<evidence type="ECO:0000256" key="1">
    <source>
        <dbReference type="ARBA" id="ARBA00023054"/>
    </source>
</evidence>
<dbReference type="Gene3D" id="1.20.58.1540">
    <property type="entry name" value="Actin interacting protein 3, C-terminal domain"/>
    <property type="match status" value="1"/>
</dbReference>
<feature type="region of interest" description="Disordered" evidence="2">
    <location>
        <begin position="433"/>
        <end position="472"/>
    </location>
</feature>
<feature type="region of interest" description="Disordered" evidence="2">
    <location>
        <begin position="144"/>
        <end position="289"/>
    </location>
</feature>
<dbReference type="AlphaFoldDB" id="A0A6G1HTP9"/>
<feature type="region of interest" description="Disordered" evidence="2">
    <location>
        <begin position="927"/>
        <end position="986"/>
    </location>
</feature>
<protein>
    <submittedName>
        <fullName evidence="4">AIP3-domain-containing protein</fullName>
    </submittedName>
</protein>
<gene>
    <name evidence="4" type="ORF">EJ06DRAFT_495986</name>
</gene>
<evidence type="ECO:0000313" key="4">
    <source>
        <dbReference type="EMBL" id="KAF2399209.1"/>
    </source>
</evidence>
<dbReference type="InterPro" id="IPR051825">
    <property type="entry name" value="SRCIN1"/>
</dbReference>
<dbReference type="EMBL" id="ML996698">
    <property type="protein sequence ID" value="KAF2399209.1"/>
    <property type="molecule type" value="Genomic_DNA"/>
</dbReference>
<feature type="compositionally biased region" description="Polar residues" evidence="2">
    <location>
        <begin position="235"/>
        <end position="245"/>
    </location>
</feature>
<dbReference type="SMART" id="SM00806">
    <property type="entry name" value="AIP3"/>
    <property type="match status" value="1"/>
</dbReference>
<dbReference type="GO" id="GO:0005519">
    <property type="term" value="F:cytoskeletal regulatory protein binding"/>
    <property type="evidence" value="ECO:0007669"/>
    <property type="project" value="InterPro"/>
</dbReference>
<keyword evidence="1" id="KW-0175">Coiled coil</keyword>
<keyword evidence="5" id="KW-1185">Reference proteome</keyword>
<dbReference type="InterPro" id="IPR022782">
    <property type="entry name" value="AIP3-like_C"/>
</dbReference>
<feature type="region of interest" description="Disordered" evidence="2">
    <location>
        <begin position="1"/>
        <end position="29"/>
    </location>
</feature>
<dbReference type="InterPro" id="IPR005613">
    <property type="entry name" value="AIP3_C"/>
</dbReference>
<dbReference type="OrthoDB" id="783096at2759"/>
<feature type="compositionally biased region" description="Low complexity" evidence="2">
    <location>
        <begin position="7"/>
        <end position="25"/>
    </location>
</feature>
<dbReference type="Proteomes" id="UP000799640">
    <property type="component" value="Unassembled WGS sequence"/>
</dbReference>
<dbReference type="GO" id="GO:0051286">
    <property type="term" value="C:cell tip"/>
    <property type="evidence" value="ECO:0007669"/>
    <property type="project" value="TreeGrafter"/>
</dbReference>
<evidence type="ECO:0000256" key="2">
    <source>
        <dbReference type="SAM" id="MobiDB-lite"/>
    </source>
</evidence>
<feature type="region of interest" description="Disordered" evidence="2">
    <location>
        <begin position="321"/>
        <end position="400"/>
    </location>
</feature>
<dbReference type="PANTHER" id="PTHR22741:SF10">
    <property type="entry name" value="COILED-COIL DOMAIN-CONTAINING PROTEIN CG32809"/>
    <property type="match status" value="1"/>
</dbReference>
<dbReference type="Pfam" id="PF23153">
    <property type="entry name" value="Aip3p_Bud6_N"/>
    <property type="match status" value="1"/>
</dbReference>
<feature type="compositionally biased region" description="Polar residues" evidence="2">
    <location>
        <begin position="958"/>
        <end position="968"/>
    </location>
</feature>
<sequence length="986" mass="107829">MAHEASSDLGARGSSGSGRSSGPRRLNPQQQLHQIEKSVTHLLVATKQLLETLTLWSRGGATEGEVSDVYVRLGYEFNIACRAFNAIGVETSDLGPVPDLLRSILEDTLSQEASQSSLDRFLPRIRDIIINLLQGLKKKQARLRARAARESDRTPGSSSRQDSFDVATSDVIQQEVPPARTLSGSSRSVPPRQGSRDIPPNASEPPPRITTREDGRSSPPFSNSGRPERFENESDSTLSSRTAQNIPVIAPYPQEDTIPTGPTMGPTPPRHSIVQNFPHPPPPPPKQQDALLTLQRTGDLERRASRRFSTYQINKQLGAANGIPMLPSQNSPIPNRGREARESIQAVRPRGSQLYQRQKSERRLVGEQSPSRSVPPRISEEELQPTFGQSTVSLPADGRAPSVPTLGKVLTYDDDNTSVTGVVGVNELAGSEVQSSAPAAIPARRSSRKERTSSPASQQFGPDDSPQPGKPLTLFLQYKSQVKKVILDDGFNDLSIARLQLAFIDKFAWNTHNNGVDLPDIYIQDSSTGVRYELEDLNDIKNNTVLVLNVEPLDEVKRHIDDGLSGLRRIVEGIKTAVDDQQSAIQRVSDRQQEAAKGIAGLVVAPISAMPSTQLSSKRPMSPVKGGMNQLTEIQTLRRDLAVMRQTYSSFVSDVNASMAAVRTKAASVKSVAVKVSLPDLSGDSGRAYINKGLYDQLSKEQTTIVERVDEVQDLIEDLRKDVVTRGVRPLPRQLEQVAKDLSNATAGVKRLEAYLSKEKPLWTKIWKSELQQVCDDKDAVADSEALVNDMKHDLEEADVTFRLVEEACRQQNMSAPENAGSGPALPSRNISGNARFAALAMDQAVDPRKAKDGVLGEVKGLTIDHDSRLEAIERAEKARQKELEGRDDGEFKKELGNFVEEGKLKKSGGVEEAERLRKAKDERIRREVWERMNGGAAGPPPGPMEEQQPSGELEVQQGGTSDATTPDQKFVDAAEAPLPLTTKPA</sequence>